<dbReference type="SMART" id="SM00388">
    <property type="entry name" value="HisKA"/>
    <property type="match status" value="1"/>
</dbReference>
<name>A0A434AVR9_9BACT</name>
<evidence type="ECO:0000313" key="10">
    <source>
        <dbReference type="EMBL" id="RUT78550.1"/>
    </source>
</evidence>
<dbReference type="InterPro" id="IPR003661">
    <property type="entry name" value="HisK_dim/P_dom"/>
</dbReference>
<dbReference type="FunFam" id="3.30.565.10:FF:000010">
    <property type="entry name" value="Sensor histidine kinase RcsC"/>
    <property type="match status" value="1"/>
</dbReference>
<gene>
    <name evidence="10" type="ORF">DLK05_08260</name>
</gene>
<dbReference type="InterPro" id="IPR001610">
    <property type="entry name" value="PAC"/>
</dbReference>
<keyword evidence="3" id="KW-0597">Phosphoprotein</keyword>
<feature type="domain" description="Histidine kinase" evidence="7">
    <location>
        <begin position="656"/>
        <end position="875"/>
    </location>
</feature>
<sequence>MTQYSKEAFSDEAQNKADVSYPLISNPHTAFVVFEAIMDAAGELVDARYVRMNTLNEQLIGHKASELIGRTVLEVYPKTKQEWFERLKPVVQRKESITYEMWHDTTGKYCLTNVIPMEGLHFGFVSYQLHDCYHINEKLQVSENRYRSLLSKMNSAFAVFSVLRGDDGEVSDARFIDVNSRVEDFAGLKLQEVIGKRILDVFPDLEKDWLEAIKPAATDNKNVKFEKWFTPLGLYLSVKAFPFGEDAFALIIKDKTEEVQLRQKLSDTELKYKTLFSGMDAGFVIYDAILDENGKLQDFRHVDLNAKMEEYISKSADEVIGKTVLELFPDTERIWFEKTEPVVYEKRVVNFQLKHNPLGKYFFCSVFSLEKNRVAVISYDITEKELLKEELIKSEQKYRALFHDNNSVEMVMNAVDGSLTDVNEAAVRFYGYSREKLLSMNISDITTRARDAVEELLILIAEGKAKHFDSQHRLSNGELREVVLYSDRVKIDGKVLLHFIIHDITESKKISLENQKLSNAVENGPAAVTIIDVDGNMEYVNQKKCNLTGYSREELLGKNPRIFKSGKMTKAEYQEMWKTLLKGEKWVGEFYNRKKDGDYYWESASIIAIKNNKEEIVNFIKIAKDITEQKRLENQLLKAKLKAEESDRLKSAFLANLSHEVRTPLNGIMGFTSLLFDEEVEKDEDQRKEYADIIQASSEQLLMIMNDLMDISKIEAGKLSLNESLFSINEVLDEVSQFHVLSIKQAGKDIGFNYDFSCTTRIKADKERIRQVIDNLVKNAIKFTDEGTITFGYKCQKDSLMLYVQDTGIGIAPEDQLVIFDRFRQVDPGANRVYGGNGLGLTICKELVELMGGTIWVESEVGKGSKFCFTVPVDQVFDKDNKVITDF</sequence>
<dbReference type="InterPro" id="IPR050736">
    <property type="entry name" value="Sensor_HK_Regulatory"/>
</dbReference>
<evidence type="ECO:0000259" key="8">
    <source>
        <dbReference type="PROSITE" id="PS50112"/>
    </source>
</evidence>
<organism evidence="10 11">
    <name type="scientific">Ancylomarina longa</name>
    <dbReference type="NCBI Taxonomy" id="2487017"/>
    <lineage>
        <taxon>Bacteria</taxon>
        <taxon>Pseudomonadati</taxon>
        <taxon>Bacteroidota</taxon>
        <taxon>Bacteroidia</taxon>
        <taxon>Marinilabiliales</taxon>
        <taxon>Marinifilaceae</taxon>
        <taxon>Ancylomarina</taxon>
    </lineage>
</organism>
<comment type="caution">
    <text evidence="10">The sequence shown here is derived from an EMBL/GenBank/DDBJ whole genome shotgun (WGS) entry which is preliminary data.</text>
</comment>
<keyword evidence="5" id="KW-0418">Kinase</keyword>
<dbReference type="Gene3D" id="1.10.287.130">
    <property type="match status" value="1"/>
</dbReference>
<dbReference type="NCBIfam" id="TIGR00229">
    <property type="entry name" value="sensory_box"/>
    <property type="match status" value="3"/>
</dbReference>
<dbReference type="SMART" id="SM00091">
    <property type="entry name" value="PAS"/>
    <property type="match status" value="5"/>
</dbReference>
<dbReference type="InterPro" id="IPR003594">
    <property type="entry name" value="HATPase_dom"/>
</dbReference>
<evidence type="ECO:0000256" key="1">
    <source>
        <dbReference type="ARBA" id="ARBA00000085"/>
    </source>
</evidence>
<evidence type="ECO:0000256" key="6">
    <source>
        <dbReference type="ARBA" id="ARBA00023012"/>
    </source>
</evidence>
<dbReference type="Gene3D" id="3.30.565.10">
    <property type="entry name" value="Histidine kinase-like ATPase, C-terminal domain"/>
    <property type="match status" value="1"/>
</dbReference>
<dbReference type="InterPro" id="IPR036097">
    <property type="entry name" value="HisK_dim/P_sf"/>
</dbReference>
<evidence type="ECO:0000256" key="4">
    <source>
        <dbReference type="ARBA" id="ARBA00022679"/>
    </source>
</evidence>
<dbReference type="InterPro" id="IPR036890">
    <property type="entry name" value="HATPase_C_sf"/>
</dbReference>
<dbReference type="InterPro" id="IPR004358">
    <property type="entry name" value="Sig_transdc_His_kin-like_C"/>
</dbReference>
<evidence type="ECO:0000256" key="5">
    <source>
        <dbReference type="ARBA" id="ARBA00022777"/>
    </source>
</evidence>
<reference evidence="10 11" key="1">
    <citation type="submission" date="2018-11" db="EMBL/GenBank/DDBJ databases">
        <title>Parancylomarina longa gen. nov., sp. nov., isolated from sediments of southern Okinawa.</title>
        <authorList>
            <person name="Fu T."/>
        </authorList>
    </citation>
    <scope>NUCLEOTIDE SEQUENCE [LARGE SCALE GENOMIC DNA]</scope>
    <source>
        <strain evidence="10 11">T3-2 S1-C</strain>
    </source>
</reference>
<dbReference type="EC" id="2.7.13.3" evidence="2"/>
<keyword evidence="6" id="KW-0902">Two-component regulatory system</keyword>
<dbReference type="PANTHER" id="PTHR43711">
    <property type="entry name" value="TWO-COMPONENT HISTIDINE KINASE"/>
    <property type="match status" value="1"/>
</dbReference>
<dbReference type="Pfam" id="PF13426">
    <property type="entry name" value="PAS_9"/>
    <property type="match status" value="2"/>
</dbReference>
<dbReference type="InterPro" id="IPR000014">
    <property type="entry name" value="PAS"/>
</dbReference>
<dbReference type="PROSITE" id="PS50112">
    <property type="entry name" value="PAS"/>
    <property type="match status" value="2"/>
</dbReference>
<protein>
    <recommendedName>
        <fullName evidence="2">histidine kinase</fullName>
        <ecNumber evidence="2">2.7.13.3</ecNumber>
    </recommendedName>
</protein>
<dbReference type="AlphaFoldDB" id="A0A434AVR9"/>
<dbReference type="SMART" id="SM00086">
    <property type="entry name" value="PAC"/>
    <property type="match status" value="2"/>
</dbReference>
<proteinExistence type="predicted"/>
<dbReference type="SUPFAM" id="SSF55874">
    <property type="entry name" value="ATPase domain of HSP90 chaperone/DNA topoisomerase II/histidine kinase"/>
    <property type="match status" value="1"/>
</dbReference>
<dbReference type="Pfam" id="PF13188">
    <property type="entry name" value="PAS_8"/>
    <property type="match status" value="1"/>
</dbReference>
<dbReference type="RefSeq" id="WP_127343507.1">
    <property type="nucleotide sequence ID" value="NZ_RJJX01000008.1"/>
</dbReference>
<evidence type="ECO:0000256" key="2">
    <source>
        <dbReference type="ARBA" id="ARBA00012438"/>
    </source>
</evidence>
<dbReference type="CDD" id="cd00082">
    <property type="entry name" value="HisKA"/>
    <property type="match status" value="1"/>
</dbReference>
<dbReference type="Pfam" id="PF00512">
    <property type="entry name" value="HisKA"/>
    <property type="match status" value="1"/>
</dbReference>
<accession>A0A434AVR9</accession>
<dbReference type="SUPFAM" id="SSF47384">
    <property type="entry name" value="Homodimeric domain of signal transducing histidine kinase"/>
    <property type="match status" value="1"/>
</dbReference>
<dbReference type="EMBL" id="RJJX01000008">
    <property type="protein sequence ID" value="RUT78550.1"/>
    <property type="molecule type" value="Genomic_DNA"/>
</dbReference>
<dbReference type="InterPro" id="IPR005467">
    <property type="entry name" value="His_kinase_dom"/>
</dbReference>
<dbReference type="CDD" id="cd16922">
    <property type="entry name" value="HATPase_EvgS-ArcB-TorS-like"/>
    <property type="match status" value="1"/>
</dbReference>
<keyword evidence="4" id="KW-0808">Transferase</keyword>
<dbReference type="GO" id="GO:0000155">
    <property type="term" value="F:phosphorelay sensor kinase activity"/>
    <property type="evidence" value="ECO:0007669"/>
    <property type="project" value="InterPro"/>
</dbReference>
<dbReference type="Gene3D" id="3.30.450.20">
    <property type="entry name" value="PAS domain"/>
    <property type="match status" value="5"/>
</dbReference>
<comment type="catalytic activity">
    <reaction evidence="1">
        <text>ATP + protein L-histidine = ADP + protein N-phospho-L-histidine.</text>
        <dbReference type="EC" id="2.7.13.3"/>
    </reaction>
</comment>
<evidence type="ECO:0000259" key="7">
    <source>
        <dbReference type="PROSITE" id="PS50109"/>
    </source>
</evidence>
<dbReference type="Pfam" id="PF02518">
    <property type="entry name" value="HATPase_c"/>
    <property type="match status" value="1"/>
</dbReference>
<feature type="domain" description="PAC" evidence="9">
    <location>
        <begin position="586"/>
        <end position="638"/>
    </location>
</feature>
<feature type="domain" description="PAS" evidence="8">
    <location>
        <begin position="394"/>
        <end position="464"/>
    </location>
</feature>
<dbReference type="InterPro" id="IPR035965">
    <property type="entry name" value="PAS-like_dom_sf"/>
</dbReference>
<dbReference type="PANTHER" id="PTHR43711:SF31">
    <property type="entry name" value="HISTIDINE KINASE"/>
    <property type="match status" value="1"/>
</dbReference>
<feature type="domain" description="PAS" evidence="8">
    <location>
        <begin position="513"/>
        <end position="559"/>
    </location>
</feature>
<dbReference type="SUPFAM" id="SSF55785">
    <property type="entry name" value="PYP-like sensor domain (PAS domain)"/>
    <property type="match status" value="5"/>
</dbReference>
<evidence type="ECO:0000259" key="9">
    <source>
        <dbReference type="PROSITE" id="PS50113"/>
    </source>
</evidence>
<dbReference type="InterPro" id="IPR000700">
    <property type="entry name" value="PAS-assoc_C"/>
</dbReference>
<keyword evidence="11" id="KW-1185">Reference proteome</keyword>
<dbReference type="PROSITE" id="PS50109">
    <property type="entry name" value="HIS_KIN"/>
    <property type="match status" value="1"/>
</dbReference>
<evidence type="ECO:0000256" key="3">
    <source>
        <dbReference type="ARBA" id="ARBA00022553"/>
    </source>
</evidence>
<dbReference type="SMART" id="SM00387">
    <property type="entry name" value="HATPase_c"/>
    <property type="match status" value="1"/>
</dbReference>
<dbReference type="PROSITE" id="PS50113">
    <property type="entry name" value="PAC"/>
    <property type="match status" value="1"/>
</dbReference>
<dbReference type="CDD" id="cd00130">
    <property type="entry name" value="PAS"/>
    <property type="match status" value="3"/>
</dbReference>
<dbReference type="OrthoDB" id="9796457at2"/>
<evidence type="ECO:0000313" key="11">
    <source>
        <dbReference type="Proteomes" id="UP000282985"/>
    </source>
</evidence>
<dbReference type="Proteomes" id="UP000282985">
    <property type="component" value="Unassembled WGS sequence"/>
</dbReference>
<dbReference type="PRINTS" id="PR00344">
    <property type="entry name" value="BCTRLSENSOR"/>
</dbReference>